<feature type="transmembrane region" description="Helical" evidence="1">
    <location>
        <begin position="218"/>
        <end position="239"/>
    </location>
</feature>
<evidence type="ECO:0000256" key="1">
    <source>
        <dbReference type="SAM" id="Phobius"/>
    </source>
</evidence>
<feature type="transmembrane region" description="Helical" evidence="1">
    <location>
        <begin position="27"/>
        <end position="49"/>
    </location>
</feature>
<evidence type="ECO:0008006" key="4">
    <source>
        <dbReference type="Google" id="ProtNLM"/>
    </source>
</evidence>
<sequence length="401" mass="44030">MAGVTRMPAPLPADALLRHRDGHHARVTYVELFFDLVYVFAVTQVSHLLLHHLDALGALQTLIVWFAVWLGWQYTCWASNWFDPDKPAIRGLMFTMMLLAMLMAAAIPEAFGERALVFAGSYVAIQFGRTVYLRWLLRGGHALAPNYSRMVGWLGIAAVFWIAGALAPSLPWRMGLWIVAILCEYGSPMFGFALPGLGRSRTAEWTIEGGHLAERCQLFVIVALGETLLASGATLADSTQWRPDVLSALAATFFGTLALWWLYFGTSSDAATRRITHSDDPGRLGAQFHYVHAILVAGIIVNAVGNDLVLAHPHGHPEAGQIGALLAGPAIYLLGSAVYKRVVYGRWPRSHLLAALLLVVIAPWASRFELLTLGWFTTVLLAMTGLWEMRAARTHAPPTRA</sequence>
<feature type="transmembrane region" description="Helical" evidence="1">
    <location>
        <begin position="372"/>
        <end position="389"/>
    </location>
</feature>
<proteinExistence type="predicted"/>
<name>A0A0R0ARR8_9GAMM</name>
<dbReference type="PANTHER" id="PTHR36840:SF1">
    <property type="entry name" value="BLL5714 PROTEIN"/>
    <property type="match status" value="1"/>
</dbReference>
<comment type="caution">
    <text evidence="2">The sequence shown here is derived from an EMBL/GenBank/DDBJ whole genome shotgun (WGS) entry which is preliminary data.</text>
</comment>
<keyword evidence="1" id="KW-0472">Membrane</keyword>
<accession>A0A0R0ARR8</accession>
<feature type="transmembrane region" description="Helical" evidence="1">
    <location>
        <begin position="351"/>
        <end position="366"/>
    </location>
</feature>
<keyword evidence="1" id="KW-1133">Transmembrane helix</keyword>
<dbReference type="EMBL" id="LLXU01000024">
    <property type="protein sequence ID" value="KRG47853.1"/>
    <property type="molecule type" value="Genomic_DNA"/>
</dbReference>
<feature type="transmembrane region" description="Helical" evidence="1">
    <location>
        <begin position="55"/>
        <end position="72"/>
    </location>
</feature>
<protein>
    <recommendedName>
        <fullName evidence="4">Low temperature requirement protein A</fullName>
    </recommendedName>
</protein>
<gene>
    <name evidence="2" type="ORF">ARC20_02730</name>
</gene>
<dbReference type="Pfam" id="PF06772">
    <property type="entry name" value="LtrA"/>
    <property type="match status" value="1"/>
</dbReference>
<dbReference type="AlphaFoldDB" id="A0A0R0ARR8"/>
<keyword evidence="1" id="KW-0812">Transmembrane</keyword>
<evidence type="ECO:0000313" key="3">
    <source>
        <dbReference type="Proteomes" id="UP000051802"/>
    </source>
</evidence>
<dbReference type="STRING" id="676599.ARC20_02730"/>
<feature type="transmembrane region" description="Helical" evidence="1">
    <location>
        <begin position="245"/>
        <end position="264"/>
    </location>
</feature>
<evidence type="ECO:0000313" key="2">
    <source>
        <dbReference type="EMBL" id="KRG47853.1"/>
    </source>
</evidence>
<feature type="transmembrane region" description="Helical" evidence="1">
    <location>
        <begin position="319"/>
        <end position="339"/>
    </location>
</feature>
<feature type="transmembrane region" description="Helical" evidence="1">
    <location>
        <begin position="92"/>
        <end position="111"/>
    </location>
</feature>
<dbReference type="Proteomes" id="UP000051802">
    <property type="component" value="Unassembled WGS sequence"/>
</dbReference>
<feature type="transmembrane region" description="Helical" evidence="1">
    <location>
        <begin position="117"/>
        <end position="137"/>
    </location>
</feature>
<reference evidence="2 3" key="1">
    <citation type="submission" date="2015-10" db="EMBL/GenBank/DDBJ databases">
        <title>Genome sequencing and analysis of members of genus Stenotrophomonas.</title>
        <authorList>
            <person name="Patil P.P."/>
            <person name="Midha S."/>
            <person name="Patil P.B."/>
        </authorList>
    </citation>
    <scope>NUCLEOTIDE SEQUENCE [LARGE SCALE GENOMIC DNA]</scope>
    <source>
        <strain evidence="2 3">JCM 16536</strain>
    </source>
</reference>
<feature type="transmembrane region" description="Helical" evidence="1">
    <location>
        <begin position="176"/>
        <end position="197"/>
    </location>
</feature>
<dbReference type="PANTHER" id="PTHR36840">
    <property type="entry name" value="BLL5714 PROTEIN"/>
    <property type="match status" value="1"/>
</dbReference>
<dbReference type="InterPro" id="IPR010640">
    <property type="entry name" value="Low_temperature_requirement_A"/>
</dbReference>
<organism evidence="2 3">
    <name type="scientific">Stenotrophomonas panacihumi</name>
    <dbReference type="NCBI Taxonomy" id="676599"/>
    <lineage>
        <taxon>Bacteria</taxon>
        <taxon>Pseudomonadati</taxon>
        <taxon>Pseudomonadota</taxon>
        <taxon>Gammaproteobacteria</taxon>
        <taxon>Lysobacterales</taxon>
        <taxon>Lysobacteraceae</taxon>
        <taxon>Stenotrophomonas</taxon>
    </lineage>
</organism>
<feature type="transmembrane region" description="Helical" evidence="1">
    <location>
        <begin position="284"/>
        <end position="304"/>
    </location>
</feature>
<keyword evidence="3" id="KW-1185">Reference proteome</keyword>
<feature type="transmembrane region" description="Helical" evidence="1">
    <location>
        <begin position="149"/>
        <end position="170"/>
    </location>
</feature>